<evidence type="ECO:0000256" key="1">
    <source>
        <dbReference type="SAM" id="MobiDB-lite"/>
    </source>
</evidence>
<reference evidence="2 3" key="1">
    <citation type="submission" date="2019-05" db="EMBL/GenBank/DDBJ databases">
        <title>Another draft genome of Portunus trituberculatus and its Hox gene families provides insights of decapod evolution.</title>
        <authorList>
            <person name="Jeong J.-H."/>
            <person name="Song I."/>
            <person name="Kim S."/>
            <person name="Choi T."/>
            <person name="Kim D."/>
            <person name="Ryu S."/>
            <person name="Kim W."/>
        </authorList>
    </citation>
    <scope>NUCLEOTIDE SEQUENCE [LARGE SCALE GENOMIC DNA]</scope>
    <source>
        <tissue evidence="2">Muscle</tissue>
    </source>
</reference>
<name>A0A5B7JK00_PORTR</name>
<dbReference type="Proteomes" id="UP000324222">
    <property type="component" value="Unassembled WGS sequence"/>
</dbReference>
<dbReference type="OrthoDB" id="6377730at2759"/>
<organism evidence="2 3">
    <name type="scientific">Portunus trituberculatus</name>
    <name type="common">Swimming crab</name>
    <name type="synonym">Neptunus trituberculatus</name>
    <dbReference type="NCBI Taxonomy" id="210409"/>
    <lineage>
        <taxon>Eukaryota</taxon>
        <taxon>Metazoa</taxon>
        <taxon>Ecdysozoa</taxon>
        <taxon>Arthropoda</taxon>
        <taxon>Crustacea</taxon>
        <taxon>Multicrustacea</taxon>
        <taxon>Malacostraca</taxon>
        <taxon>Eumalacostraca</taxon>
        <taxon>Eucarida</taxon>
        <taxon>Decapoda</taxon>
        <taxon>Pleocyemata</taxon>
        <taxon>Brachyura</taxon>
        <taxon>Eubrachyura</taxon>
        <taxon>Portunoidea</taxon>
        <taxon>Portunidae</taxon>
        <taxon>Portuninae</taxon>
        <taxon>Portunus</taxon>
    </lineage>
</organism>
<protein>
    <submittedName>
        <fullName evidence="2">Uncharacterized protein</fullName>
    </submittedName>
</protein>
<feature type="region of interest" description="Disordered" evidence="1">
    <location>
        <begin position="21"/>
        <end position="66"/>
    </location>
</feature>
<dbReference type="EMBL" id="VSRR010095154">
    <property type="protein sequence ID" value="MPC93527.1"/>
    <property type="molecule type" value="Genomic_DNA"/>
</dbReference>
<feature type="compositionally biased region" description="Basic residues" evidence="1">
    <location>
        <begin position="34"/>
        <end position="55"/>
    </location>
</feature>
<evidence type="ECO:0000313" key="2">
    <source>
        <dbReference type="EMBL" id="MPC93527.1"/>
    </source>
</evidence>
<keyword evidence="3" id="KW-1185">Reference proteome</keyword>
<dbReference type="AlphaFoldDB" id="A0A5B7JK00"/>
<proteinExistence type="predicted"/>
<sequence>MHTPESTDGLFQDLSVYEKEPRVGGLKHSPCTTGKKKTHTIKRQHITRRTSWKKSSKGDYLEDSQEDDDLPVESFLSYIEIKEDVRLM</sequence>
<comment type="caution">
    <text evidence="2">The sequence shown here is derived from an EMBL/GenBank/DDBJ whole genome shotgun (WGS) entry which is preliminary data.</text>
</comment>
<evidence type="ECO:0000313" key="3">
    <source>
        <dbReference type="Proteomes" id="UP000324222"/>
    </source>
</evidence>
<gene>
    <name evidence="2" type="ORF">E2C01_088659</name>
</gene>
<accession>A0A5B7JK00</accession>